<accession>A0AAD7EZF6</accession>
<protein>
    <submittedName>
        <fullName evidence="2">Uncharacterized protein</fullName>
    </submittedName>
</protein>
<evidence type="ECO:0000256" key="1">
    <source>
        <dbReference type="SAM" id="MobiDB-lite"/>
    </source>
</evidence>
<reference evidence="2" key="1">
    <citation type="submission" date="2023-03" db="EMBL/GenBank/DDBJ databases">
        <title>Massive genome expansion in bonnet fungi (Mycena s.s.) driven by repeated elements and novel gene families across ecological guilds.</title>
        <authorList>
            <consortium name="Lawrence Berkeley National Laboratory"/>
            <person name="Harder C.B."/>
            <person name="Miyauchi S."/>
            <person name="Viragh M."/>
            <person name="Kuo A."/>
            <person name="Thoen E."/>
            <person name="Andreopoulos B."/>
            <person name="Lu D."/>
            <person name="Skrede I."/>
            <person name="Drula E."/>
            <person name="Henrissat B."/>
            <person name="Morin E."/>
            <person name="Kohler A."/>
            <person name="Barry K."/>
            <person name="LaButti K."/>
            <person name="Morin E."/>
            <person name="Salamov A."/>
            <person name="Lipzen A."/>
            <person name="Mereny Z."/>
            <person name="Hegedus B."/>
            <person name="Baldrian P."/>
            <person name="Stursova M."/>
            <person name="Weitz H."/>
            <person name="Taylor A."/>
            <person name="Grigoriev I.V."/>
            <person name="Nagy L.G."/>
            <person name="Martin F."/>
            <person name="Kauserud H."/>
        </authorList>
    </citation>
    <scope>NUCLEOTIDE SEQUENCE</scope>
    <source>
        <strain evidence="2">CBHHK002</strain>
    </source>
</reference>
<feature type="compositionally biased region" description="Acidic residues" evidence="1">
    <location>
        <begin position="413"/>
        <end position="441"/>
    </location>
</feature>
<feature type="compositionally biased region" description="Pro residues" evidence="1">
    <location>
        <begin position="535"/>
        <end position="551"/>
    </location>
</feature>
<dbReference type="AlphaFoldDB" id="A0AAD7EZF6"/>
<feature type="compositionally biased region" description="Basic residues" evidence="1">
    <location>
        <begin position="393"/>
        <end position="404"/>
    </location>
</feature>
<dbReference type="PANTHER" id="PTHR48125">
    <property type="entry name" value="LP07818P1"/>
    <property type="match status" value="1"/>
</dbReference>
<dbReference type="PANTHER" id="PTHR48125:SF12">
    <property type="entry name" value="AT HOOK TRANSCRIPTION FACTOR FAMILY-RELATED"/>
    <property type="match status" value="1"/>
</dbReference>
<feature type="region of interest" description="Disordered" evidence="1">
    <location>
        <begin position="362"/>
        <end position="461"/>
    </location>
</feature>
<gene>
    <name evidence="2" type="ORF">DFH08DRAFT_851346</name>
</gene>
<feature type="compositionally biased region" description="Basic and acidic residues" evidence="1">
    <location>
        <begin position="379"/>
        <end position="392"/>
    </location>
</feature>
<organism evidence="2 3">
    <name type="scientific">Mycena albidolilacea</name>
    <dbReference type="NCBI Taxonomy" id="1033008"/>
    <lineage>
        <taxon>Eukaryota</taxon>
        <taxon>Fungi</taxon>
        <taxon>Dikarya</taxon>
        <taxon>Basidiomycota</taxon>
        <taxon>Agaricomycotina</taxon>
        <taxon>Agaricomycetes</taxon>
        <taxon>Agaricomycetidae</taxon>
        <taxon>Agaricales</taxon>
        <taxon>Marasmiineae</taxon>
        <taxon>Mycenaceae</taxon>
        <taxon>Mycena</taxon>
    </lineage>
</organism>
<evidence type="ECO:0000313" key="2">
    <source>
        <dbReference type="EMBL" id="KAJ7357214.1"/>
    </source>
</evidence>
<comment type="caution">
    <text evidence="2">The sequence shown here is derived from an EMBL/GenBank/DDBJ whole genome shotgun (WGS) entry which is preliminary data.</text>
</comment>
<feature type="compositionally biased region" description="Low complexity" evidence="1">
    <location>
        <begin position="188"/>
        <end position="210"/>
    </location>
</feature>
<feature type="region of interest" description="Disordered" evidence="1">
    <location>
        <begin position="170"/>
        <end position="246"/>
    </location>
</feature>
<feature type="region of interest" description="Disordered" evidence="1">
    <location>
        <begin position="523"/>
        <end position="591"/>
    </location>
</feature>
<sequence>MNGYPTNSADALSALNARNHLASSNADHFIPPGSAEYPPMRQPPQPIHPQQNWMQQNHYPHPHPAQHSQYPPQWPNQMSPQGFHNGMPPLPFIPQQVLHDAFALSQPVERSDEPILLKALVESRSKGETYKDALNHLHGTANHSASLWKDYYLDNKDRLDLAVQTYAAPSGPKKTVKKPSIGTFKTEPSPYSSSAMSASSPAPTKPSAPTKPRRPSQQPAQLSRASSRAEQSHPELPGGSGSRRQTINSMTSHMLVYNERIPPPNTELKIPEPPSRSPSPPTEIIPHNRGGHKFTPADRIYFIKFIQWRLKSDPTLVRSELCDLLAEKAPHHSAQSWASYWQSHHDLPDKILASAREGEELGYPEYSEDEQPKKKKKADRLGYPEHSEDEQPKKKKAGRPRKSKYKEVSSESELTEESEQEEEEEDVREPEQEDENDDDLEIPPFDESAMGPRGGPFTKGDLGVIARHVASSSAAEFSERSMQDKWGEIARRYPQRALKSWNEYYRRNQNTIDKLAKKIRKLNAAEATRETRPALPLPPPPAPLPPAPLPKPTWTSENAGHGPPRAKRKFGVEEDLLENTEAKRPKPQGTA</sequence>
<feature type="compositionally biased region" description="Pro residues" evidence="1">
    <location>
        <begin position="261"/>
        <end position="283"/>
    </location>
</feature>
<feature type="compositionally biased region" description="Polar residues" evidence="1">
    <location>
        <begin position="217"/>
        <end position="229"/>
    </location>
</feature>
<dbReference type="Proteomes" id="UP001218218">
    <property type="component" value="Unassembled WGS sequence"/>
</dbReference>
<proteinExistence type="predicted"/>
<dbReference type="EMBL" id="JARIHO010000008">
    <property type="protein sequence ID" value="KAJ7357214.1"/>
    <property type="molecule type" value="Genomic_DNA"/>
</dbReference>
<keyword evidence="3" id="KW-1185">Reference proteome</keyword>
<evidence type="ECO:0000313" key="3">
    <source>
        <dbReference type="Proteomes" id="UP001218218"/>
    </source>
</evidence>
<name>A0AAD7EZF6_9AGAR</name>
<feature type="region of interest" description="Disordered" evidence="1">
    <location>
        <begin position="261"/>
        <end position="291"/>
    </location>
</feature>